<dbReference type="Proteomes" id="UP000202420">
    <property type="component" value="Segment"/>
</dbReference>
<dbReference type="EMBL" id="EF101928">
    <property type="protein sequence ID" value="ABT16963.1"/>
    <property type="molecule type" value="Genomic_DNA"/>
</dbReference>
<dbReference type="GeneID" id="5471014"/>
<sequence length="90" mass="10624">MEFPTGCRNPEFSGTSRIRPLVWLKYPEEECDTFYPWFTLLSLIFYICLDVEDEGNIHHVVEARDCHHREHVEPLDAVPQEHLKESTGEH</sequence>
<accession>A7KA89</accession>
<evidence type="ECO:0000313" key="2">
    <source>
        <dbReference type="Proteomes" id="UP000202420"/>
    </source>
</evidence>
<name>A7KA89_9PHYC</name>
<evidence type="ECO:0000313" key="1">
    <source>
        <dbReference type="EMBL" id="ABT16963.1"/>
    </source>
</evidence>
<keyword evidence="2" id="KW-1185">Reference proteome</keyword>
<dbReference type="RefSeq" id="YP_001427310.1">
    <property type="nucleotide sequence ID" value="NC_008724.1"/>
</dbReference>
<reference evidence="1 2" key="1">
    <citation type="submission" date="2006-09" db="EMBL/GenBank/DDBJ databases">
        <title>Sequence and annotation of the 288-kb ATCV-1 virus that infects an endosymbiotic Chlorella strain of the heliozoon Acanthocystis turfacea.</title>
        <authorList>
            <person name="Fitzgerald L.A."/>
            <person name="Graves M.V."/>
            <person name="Li X."/>
            <person name="Pfitzner A.J.P."/>
            <person name="Hartigan J."/>
            <person name="Van Etten J.L."/>
        </authorList>
    </citation>
    <scope>NUCLEOTIDE SEQUENCE [LARGE SCALE GENOMIC DNA]</scope>
    <source>
        <strain evidence="1 2">ATCV-1</strain>
    </source>
</reference>
<proteinExistence type="predicted"/>
<organism evidence="1 2">
    <name type="scientific">Chlorovirus heliozoae</name>
    <dbReference type="NCBI Taxonomy" id="322019"/>
    <lineage>
        <taxon>Viruses</taxon>
        <taxon>Varidnaviria</taxon>
        <taxon>Bamfordvirae</taxon>
        <taxon>Nucleocytoviricota</taxon>
        <taxon>Megaviricetes</taxon>
        <taxon>Algavirales</taxon>
        <taxon>Phycodnaviridae</taxon>
        <taxon>Chlorovirus</taxon>
    </lineage>
</organism>
<protein>
    <submittedName>
        <fullName evidence="1">Uncharacterized protein z829L</fullName>
    </submittedName>
</protein>
<gene>
    <name evidence="1" type="primary">z829L</name>
    <name evidence="1" type="ORF">ATCV1_z829L</name>
</gene>
<dbReference type="KEGG" id="vg:5471014"/>